<dbReference type="InterPro" id="IPR002771">
    <property type="entry name" value="Multi_antbiot-R_MarC"/>
</dbReference>
<evidence type="ECO:0000256" key="5">
    <source>
        <dbReference type="ARBA" id="ARBA00022989"/>
    </source>
</evidence>
<keyword evidence="4 7" id="KW-0812">Transmembrane</keyword>
<protein>
    <recommendedName>
        <fullName evidence="7">UPF0056 membrane protein</fullName>
    </recommendedName>
</protein>
<accession>A0A1I3MGQ4</accession>
<feature type="transmembrane region" description="Helical" evidence="7">
    <location>
        <begin position="39"/>
        <end position="62"/>
    </location>
</feature>
<dbReference type="Pfam" id="PF01914">
    <property type="entry name" value="MarC"/>
    <property type="match status" value="1"/>
</dbReference>
<feature type="transmembrane region" description="Helical" evidence="7">
    <location>
        <begin position="6"/>
        <end position="27"/>
    </location>
</feature>
<keyword evidence="3" id="KW-1003">Cell membrane</keyword>
<proteinExistence type="inferred from homology"/>
<feature type="transmembrane region" description="Helical" evidence="7">
    <location>
        <begin position="74"/>
        <end position="92"/>
    </location>
</feature>
<evidence type="ECO:0000256" key="3">
    <source>
        <dbReference type="ARBA" id="ARBA00022475"/>
    </source>
</evidence>
<evidence type="ECO:0000256" key="6">
    <source>
        <dbReference type="ARBA" id="ARBA00023136"/>
    </source>
</evidence>
<dbReference type="NCBIfam" id="TIGR00427">
    <property type="entry name" value="NAAT family transporter"/>
    <property type="match status" value="1"/>
</dbReference>
<dbReference type="RefSeq" id="WP_090838946.1">
    <property type="nucleotide sequence ID" value="NZ_CANKYB010000002.1"/>
</dbReference>
<gene>
    <name evidence="8" type="ORF">SAMN05443431_103157</name>
</gene>
<name>A0A1I3MGQ4_9FLAO</name>
<dbReference type="EMBL" id="FORM01000003">
    <property type="protein sequence ID" value="SFI96209.1"/>
    <property type="molecule type" value="Genomic_DNA"/>
</dbReference>
<feature type="transmembrane region" description="Helical" evidence="7">
    <location>
        <begin position="112"/>
        <end position="133"/>
    </location>
</feature>
<sequence length="210" mass="22725">MELFLVVFGALFSIMNPLGTVPVFVGLTEELSKKERSVTAFWTAIDVLVILVLSFFAGQYILSFFGISLNALKIAGGLIITSSGFALLTGKFREHKGMKRKKVQEDIHTRDAISLTPLAIPMLAGPGTISLLITYNQEFVLTSEILIIVGAILLATLAIYIILKSAYFIVRFLGASGINALSRIIGFIVIAIGVEYIISSVVDILTLIKG</sequence>
<comment type="subcellular location">
    <subcellularLocation>
        <location evidence="1 7">Cell membrane</location>
        <topology evidence="1 7">Multi-pass membrane protein</topology>
    </subcellularLocation>
</comment>
<keyword evidence="6 7" id="KW-0472">Membrane</keyword>
<feature type="transmembrane region" description="Helical" evidence="7">
    <location>
        <begin position="184"/>
        <end position="208"/>
    </location>
</feature>
<evidence type="ECO:0000256" key="7">
    <source>
        <dbReference type="RuleBase" id="RU362048"/>
    </source>
</evidence>
<keyword evidence="9" id="KW-1185">Reference proteome</keyword>
<keyword evidence="5 7" id="KW-1133">Transmembrane helix</keyword>
<dbReference type="Proteomes" id="UP000199559">
    <property type="component" value="Unassembled WGS sequence"/>
</dbReference>
<reference evidence="9" key="1">
    <citation type="submission" date="2016-10" db="EMBL/GenBank/DDBJ databases">
        <authorList>
            <person name="Varghese N."/>
            <person name="Submissions S."/>
        </authorList>
    </citation>
    <scope>NUCLEOTIDE SEQUENCE [LARGE SCALE GENOMIC DNA]</scope>
    <source>
        <strain evidence="9">DSM 28881</strain>
    </source>
</reference>
<dbReference type="PANTHER" id="PTHR33508">
    <property type="entry name" value="UPF0056 MEMBRANE PROTEIN YHCE"/>
    <property type="match status" value="1"/>
</dbReference>
<dbReference type="GO" id="GO:0005886">
    <property type="term" value="C:plasma membrane"/>
    <property type="evidence" value="ECO:0007669"/>
    <property type="project" value="UniProtKB-SubCell"/>
</dbReference>
<feature type="transmembrane region" description="Helical" evidence="7">
    <location>
        <begin position="145"/>
        <end position="163"/>
    </location>
</feature>
<evidence type="ECO:0000256" key="1">
    <source>
        <dbReference type="ARBA" id="ARBA00004651"/>
    </source>
</evidence>
<evidence type="ECO:0000313" key="9">
    <source>
        <dbReference type="Proteomes" id="UP000199559"/>
    </source>
</evidence>
<comment type="similarity">
    <text evidence="2 7">Belongs to the UPF0056 (MarC) family.</text>
</comment>
<evidence type="ECO:0000256" key="4">
    <source>
        <dbReference type="ARBA" id="ARBA00022692"/>
    </source>
</evidence>
<evidence type="ECO:0000256" key="2">
    <source>
        <dbReference type="ARBA" id="ARBA00009784"/>
    </source>
</evidence>
<dbReference type="NCBIfam" id="NF008228">
    <property type="entry name" value="PRK10995.1"/>
    <property type="match status" value="1"/>
</dbReference>
<evidence type="ECO:0000313" key="8">
    <source>
        <dbReference type="EMBL" id="SFI96209.1"/>
    </source>
</evidence>
<organism evidence="8 9">
    <name type="scientific">Olleya namhaensis</name>
    <dbReference type="NCBI Taxonomy" id="1144750"/>
    <lineage>
        <taxon>Bacteria</taxon>
        <taxon>Pseudomonadati</taxon>
        <taxon>Bacteroidota</taxon>
        <taxon>Flavobacteriia</taxon>
        <taxon>Flavobacteriales</taxon>
        <taxon>Flavobacteriaceae</taxon>
    </lineage>
</organism>
<dbReference type="PANTHER" id="PTHR33508:SF1">
    <property type="entry name" value="UPF0056 MEMBRANE PROTEIN YHCE"/>
    <property type="match status" value="1"/>
</dbReference>
<dbReference type="AlphaFoldDB" id="A0A1I3MGQ4"/>